<keyword evidence="2 3" id="KW-0802">TPR repeat</keyword>
<dbReference type="Pfam" id="PF13181">
    <property type="entry name" value="TPR_8"/>
    <property type="match status" value="1"/>
</dbReference>
<feature type="transmembrane region" description="Helical" evidence="5">
    <location>
        <begin position="44"/>
        <end position="63"/>
    </location>
</feature>
<organism evidence="6 7">
    <name type="scientific">Arcicella aurantiaca</name>
    <dbReference type="NCBI Taxonomy" id="591202"/>
    <lineage>
        <taxon>Bacteria</taxon>
        <taxon>Pseudomonadati</taxon>
        <taxon>Bacteroidota</taxon>
        <taxon>Cytophagia</taxon>
        <taxon>Cytophagales</taxon>
        <taxon>Flectobacillaceae</taxon>
        <taxon>Arcicella</taxon>
    </lineage>
</organism>
<accession>A0A316DL34</accession>
<dbReference type="AlphaFoldDB" id="A0A316DL34"/>
<evidence type="ECO:0000256" key="1">
    <source>
        <dbReference type="ARBA" id="ARBA00022737"/>
    </source>
</evidence>
<feature type="transmembrane region" description="Helical" evidence="5">
    <location>
        <begin position="305"/>
        <end position="323"/>
    </location>
</feature>
<dbReference type="InterPro" id="IPR052346">
    <property type="entry name" value="O-mannosyl-transferase_TMTC"/>
</dbReference>
<feature type="transmembrane region" description="Helical" evidence="5">
    <location>
        <begin position="388"/>
        <end position="405"/>
    </location>
</feature>
<dbReference type="SMART" id="SM00028">
    <property type="entry name" value="TPR"/>
    <property type="match status" value="4"/>
</dbReference>
<keyword evidence="7" id="KW-1185">Reference proteome</keyword>
<evidence type="ECO:0000256" key="2">
    <source>
        <dbReference type="ARBA" id="ARBA00022803"/>
    </source>
</evidence>
<evidence type="ECO:0000313" key="7">
    <source>
        <dbReference type="Proteomes" id="UP000245489"/>
    </source>
</evidence>
<feature type="transmembrane region" description="Helical" evidence="5">
    <location>
        <begin position="360"/>
        <end position="382"/>
    </location>
</feature>
<dbReference type="PROSITE" id="PS50005">
    <property type="entry name" value="TPR"/>
    <property type="match status" value="2"/>
</dbReference>
<reference evidence="6 7" key="1">
    <citation type="submission" date="2018-05" db="EMBL/GenBank/DDBJ databases">
        <title>Genomic Encyclopedia of Archaeal and Bacterial Type Strains, Phase II (KMG-II): from individual species to whole genera.</title>
        <authorList>
            <person name="Goeker M."/>
        </authorList>
    </citation>
    <scope>NUCLEOTIDE SEQUENCE [LARGE SCALE GENOMIC DNA]</scope>
    <source>
        <strain evidence="6 7">DSM 22214</strain>
    </source>
</reference>
<dbReference type="RefSeq" id="WP_109744769.1">
    <property type="nucleotide sequence ID" value="NZ_QGGO01000030.1"/>
</dbReference>
<feature type="transmembrane region" description="Helical" evidence="5">
    <location>
        <begin position="215"/>
        <end position="241"/>
    </location>
</feature>
<dbReference type="Proteomes" id="UP000245489">
    <property type="component" value="Unassembled WGS sequence"/>
</dbReference>
<gene>
    <name evidence="6" type="ORF">LV89_04105</name>
</gene>
<name>A0A316DL34_9BACT</name>
<evidence type="ECO:0000256" key="4">
    <source>
        <dbReference type="SAM" id="MobiDB-lite"/>
    </source>
</evidence>
<feature type="transmembrane region" description="Helical" evidence="5">
    <location>
        <begin position="149"/>
        <end position="166"/>
    </location>
</feature>
<dbReference type="InterPro" id="IPR011990">
    <property type="entry name" value="TPR-like_helical_dom_sf"/>
</dbReference>
<keyword evidence="1" id="KW-0677">Repeat</keyword>
<feature type="repeat" description="TPR" evidence="3">
    <location>
        <begin position="492"/>
        <end position="525"/>
    </location>
</feature>
<dbReference type="PANTHER" id="PTHR44227">
    <property type="match status" value="1"/>
</dbReference>
<feature type="repeat" description="TPR" evidence="3">
    <location>
        <begin position="630"/>
        <end position="663"/>
    </location>
</feature>
<sequence>MAKNKVSQNSKNTPQKPQTVNQAAKIVKEPEVLVEPIPYTERNFWILSGIITVCALIAYLPGFQNGYVWDDMFYIVNNEDLRAVSFQNFKILISDFYLGNWHPLTMVTYYIEYSLVKDTAWVYHLDNTIIHVINSILVFKVVEKLSKNFLIGAVTAVLFAIHPLHVESVVWAAERKDVLYTLFLLLSFWQYLKYTSVVCEDTDNGGATNWKNKNFWYALGLFILSCLSKGMAVILPVVFLITDYFILNRKQIIKIGIEKAPFFIISLITGIISIKAQSDAGANATKVISDAYTFSERFFMINYGVLYYWVKMVLPTNLIAFYPYPQKPTGTIPSIYYSAFAGVLALAIALFWLGRKNKLVWWGGLYFLIVIFPVSQVLPVGSALMADRYFYVSSIGPLVILAVFANRLYQKASTNKLMPAVGMILLLGLTFLSFNQSTHWKDTLTLFSPIYEKHPNDPMVTSNMGWYWFGKKDNEKAKFYFEETHKTSFKTADVHTALGQIYFDEKKYDLTVENFEAALKIKPKEMQNLHWMLGAAYYYTGKYNIAIDESQIALDKSDNKNQFAQNIMGLCLAKQGKEAEAMKRYETAMKLDAKFADPHINISTILNHKGDHKGEITELEKAITIDPKATVAYKNLGVAYKSMGDWQNAIKAWEKGIKADPKDGSFDYNIGLEYGQHGDFPNGIKAMQSAVAKGDQNATGFLTQRGIPLK</sequence>
<evidence type="ECO:0000256" key="5">
    <source>
        <dbReference type="SAM" id="Phobius"/>
    </source>
</evidence>
<dbReference type="SUPFAM" id="SSF48452">
    <property type="entry name" value="TPR-like"/>
    <property type="match status" value="1"/>
</dbReference>
<dbReference type="PANTHER" id="PTHR44227:SF3">
    <property type="entry name" value="PROTEIN O-MANNOSYL-TRANSFERASE TMTC4"/>
    <property type="match status" value="1"/>
</dbReference>
<keyword evidence="5" id="KW-0812">Transmembrane</keyword>
<feature type="transmembrane region" description="Helical" evidence="5">
    <location>
        <begin position="335"/>
        <end position="353"/>
    </location>
</feature>
<feature type="transmembrane region" description="Helical" evidence="5">
    <location>
        <begin position="417"/>
        <end position="434"/>
    </location>
</feature>
<dbReference type="InterPro" id="IPR019734">
    <property type="entry name" value="TPR_rpt"/>
</dbReference>
<dbReference type="EMBL" id="QGGO01000030">
    <property type="protein sequence ID" value="PWK18406.1"/>
    <property type="molecule type" value="Genomic_DNA"/>
</dbReference>
<keyword evidence="5" id="KW-1133">Transmembrane helix</keyword>
<feature type="region of interest" description="Disordered" evidence="4">
    <location>
        <begin position="1"/>
        <end position="21"/>
    </location>
</feature>
<proteinExistence type="predicted"/>
<dbReference type="Gene3D" id="1.25.40.10">
    <property type="entry name" value="Tetratricopeptide repeat domain"/>
    <property type="match status" value="1"/>
</dbReference>
<evidence type="ECO:0000313" key="6">
    <source>
        <dbReference type="EMBL" id="PWK18406.1"/>
    </source>
</evidence>
<evidence type="ECO:0000256" key="3">
    <source>
        <dbReference type="PROSITE-ProRule" id="PRU00339"/>
    </source>
</evidence>
<comment type="caution">
    <text evidence="6">The sequence shown here is derived from an EMBL/GenBank/DDBJ whole genome shotgun (WGS) entry which is preliminary data.</text>
</comment>
<keyword evidence="5" id="KW-0472">Membrane</keyword>
<protein>
    <submittedName>
        <fullName evidence="6">Tetratricopeptide (TPR) repeat protein</fullName>
    </submittedName>
</protein>
<dbReference type="Pfam" id="PF00515">
    <property type="entry name" value="TPR_1"/>
    <property type="match status" value="1"/>
</dbReference>
<dbReference type="OrthoDB" id="127293at2"/>
<dbReference type="PROSITE" id="PS50293">
    <property type="entry name" value="TPR_REGION"/>
    <property type="match status" value="1"/>
</dbReference>